<dbReference type="InParanoid" id="K4AHR8"/>
<dbReference type="Proteomes" id="UP000004995">
    <property type="component" value="Unassembled WGS sequence"/>
</dbReference>
<evidence type="ECO:0000313" key="2">
    <source>
        <dbReference type="Proteomes" id="UP000004995"/>
    </source>
</evidence>
<dbReference type="HOGENOM" id="CLU_2871918_0_0_1"/>
<sequence>MNLVTTPCGVSLPSMTPGPHYSINVRSFDLMGSQSDATSYVCALEFAMLFAPAGNVLKLPDELI</sequence>
<protein>
    <submittedName>
        <fullName evidence="1">Uncharacterized protein</fullName>
    </submittedName>
</protein>
<dbReference type="EMBL" id="AGNK02005579">
    <property type="status" value="NOT_ANNOTATED_CDS"/>
    <property type="molecule type" value="Genomic_DNA"/>
</dbReference>
<dbReference type="EnsemblPlants" id="KQK88843">
    <property type="protein sequence ID" value="KQK88843"/>
    <property type="gene ID" value="SETIT_038425mg"/>
</dbReference>
<name>K4AHR8_SETIT</name>
<proteinExistence type="predicted"/>
<keyword evidence="2" id="KW-1185">Reference proteome</keyword>
<dbReference type="AlphaFoldDB" id="K4AHR8"/>
<reference evidence="1" key="2">
    <citation type="submission" date="2018-08" db="UniProtKB">
        <authorList>
            <consortium name="EnsemblPlants"/>
        </authorList>
    </citation>
    <scope>IDENTIFICATION</scope>
    <source>
        <strain evidence="1">Yugu1</strain>
    </source>
</reference>
<evidence type="ECO:0000313" key="1">
    <source>
        <dbReference type="EnsemblPlants" id="KQK88843"/>
    </source>
</evidence>
<dbReference type="Gramene" id="KQK88843">
    <property type="protein sequence ID" value="KQK88843"/>
    <property type="gene ID" value="SETIT_038425mg"/>
</dbReference>
<organism evidence="1 2">
    <name type="scientific">Setaria italica</name>
    <name type="common">Foxtail millet</name>
    <name type="synonym">Panicum italicum</name>
    <dbReference type="NCBI Taxonomy" id="4555"/>
    <lineage>
        <taxon>Eukaryota</taxon>
        <taxon>Viridiplantae</taxon>
        <taxon>Streptophyta</taxon>
        <taxon>Embryophyta</taxon>
        <taxon>Tracheophyta</taxon>
        <taxon>Spermatophyta</taxon>
        <taxon>Magnoliopsida</taxon>
        <taxon>Liliopsida</taxon>
        <taxon>Poales</taxon>
        <taxon>Poaceae</taxon>
        <taxon>PACMAD clade</taxon>
        <taxon>Panicoideae</taxon>
        <taxon>Panicodae</taxon>
        <taxon>Paniceae</taxon>
        <taxon>Cenchrinae</taxon>
        <taxon>Setaria</taxon>
    </lineage>
</organism>
<reference evidence="2" key="1">
    <citation type="journal article" date="2012" name="Nat. Biotechnol.">
        <title>Reference genome sequence of the model plant Setaria.</title>
        <authorList>
            <person name="Bennetzen J.L."/>
            <person name="Schmutz J."/>
            <person name="Wang H."/>
            <person name="Percifield R."/>
            <person name="Hawkins J."/>
            <person name="Pontaroli A.C."/>
            <person name="Estep M."/>
            <person name="Feng L."/>
            <person name="Vaughn J.N."/>
            <person name="Grimwood J."/>
            <person name="Jenkins J."/>
            <person name="Barry K."/>
            <person name="Lindquist E."/>
            <person name="Hellsten U."/>
            <person name="Deshpande S."/>
            <person name="Wang X."/>
            <person name="Wu X."/>
            <person name="Mitros T."/>
            <person name="Triplett J."/>
            <person name="Yang X."/>
            <person name="Ye C.Y."/>
            <person name="Mauro-Herrera M."/>
            <person name="Wang L."/>
            <person name="Li P."/>
            <person name="Sharma M."/>
            <person name="Sharma R."/>
            <person name="Ronald P.C."/>
            <person name="Panaud O."/>
            <person name="Kellogg E.A."/>
            <person name="Brutnell T.P."/>
            <person name="Doust A.N."/>
            <person name="Tuskan G.A."/>
            <person name="Rokhsar D."/>
            <person name="Devos K.M."/>
        </authorList>
    </citation>
    <scope>NUCLEOTIDE SEQUENCE [LARGE SCALE GENOMIC DNA]</scope>
    <source>
        <strain evidence="2">cv. Yugu1</strain>
    </source>
</reference>
<accession>K4AHR8</accession>